<keyword evidence="1" id="KW-0479">Metal-binding</keyword>
<evidence type="ECO:0000313" key="5">
    <source>
        <dbReference type="Proteomes" id="UP000198752"/>
    </source>
</evidence>
<accession>A0A1I2S3I9</accession>
<dbReference type="Proteomes" id="UP000198752">
    <property type="component" value="Unassembled WGS sequence"/>
</dbReference>
<name>A0A1I2S3I9_9BACL</name>
<evidence type="ECO:0000256" key="2">
    <source>
        <dbReference type="ARBA" id="ARBA00022801"/>
    </source>
</evidence>
<dbReference type="PANTHER" id="PTHR32027">
    <property type="entry name" value="CYTOSINE DEAMINASE"/>
    <property type="match status" value="1"/>
</dbReference>
<dbReference type="GO" id="GO:0004131">
    <property type="term" value="F:cytosine deaminase activity"/>
    <property type="evidence" value="ECO:0007669"/>
    <property type="project" value="TreeGrafter"/>
</dbReference>
<dbReference type="GO" id="GO:0006209">
    <property type="term" value="P:cytosine catabolic process"/>
    <property type="evidence" value="ECO:0007669"/>
    <property type="project" value="TreeGrafter"/>
</dbReference>
<evidence type="ECO:0000313" key="4">
    <source>
        <dbReference type="EMBL" id="SFG46913.1"/>
    </source>
</evidence>
<gene>
    <name evidence="4" type="ORF">SAMN02982927_01796</name>
</gene>
<dbReference type="GO" id="GO:0046872">
    <property type="term" value="F:metal ion binding"/>
    <property type="evidence" value="ECO:0007669"/>
    <property type="project" value="UniProtKB-KW"/>
</dbReference>
<dbReference type="OrthoDB" id="9815027at2"/>
<dbReference type="SUPFAM" id="SSF51338">
    <property type="entry name" value="Composite domain of metallo-dependent hydrolases"/>
    <property type="match status" value="1"/>
</dbReference>
<dbReference type="GO" id="GO:0035888">
    <property type="term" value="F:isoguanine deaminase activity"/>
    <property type="evidence" value="ECO:0007669"/>
    <property type="project" value="TreeGrafter"/>
</dbReference>
<evidence type="ECO:0000259" key="3">
    <source>
        <dbReference type="Pfam" id="PF07969"/>
    </source>
</evidence>
<organism evidence="4 5">
    <name type="scientific">Sporolactobacillus nakayamae</name>
    <dbReference type="NCBI Taxonomy" id="269670"/>
    <lineage>
        <taxon>Bacteria</taxon>
        <taxon>Bacillati</taxon>
        <taxon>Bacillota</taxon>
        <taxon>Bacilli</taxon>
        <taxon>Bacillales</taxon>
        <taxon>Sporolactobacillaceae</taxon>
        <taxon>Sporolactobacillus</taxon>
    </lineage>
</organism>
<feature type="domain" description="Amidohydrolase 3" evidence="3">
    <location>
        <begin position="41"/>
        <end position="405"/>
    </location>
</feature>
<dbReference type="RefSeq" id="WP_093672149.1">
    <property type="nucleotide sequence ID" value="NZ_FOOY01000011.1"/>
</dbReference>
<dbReference type="AlphaFoldDB" id="A0A1I2S3I9"/>
<dbReference type="PANTHER" id="PTHR32027:SF0">
    <property type="entry name" value="CYTOSINE DEAMINASE"/>
    <property type="match status" value="1"/>
</dbReference>
<dbReference type="InterPro" id="IPR052349">
    <property type="entry name" value="Metallo-hydrolase_Enzymes"/>
</dbReference>
<dbReference type="SUPFAM" id="SSF51556">
    <property type="entry name" value="Metallo-dependent hydrolases"/>
    <property type="match status" value="1"/>
</dbReference>
<dbReference type="CDD" id="cd01293">
    <property type="entry name" value="Bact_CD"/>
    <property type="match status" value="1"/>
</dbReference>
<keyword evidence="5" id="KW-1185">Reference proteome</keyword>
<dbReference type="Gene3D" id="2.30.40.10">
    <property type="entry name" value="Urease, subunit C, domain 1"/>
    <property type="match status" value="1"/>
</dbReference>
<dbReference type="FunFam" id="3.20.20.140:FF:000019">
    <property type="entry name" value="Cytosine deaminase"/>
    <property type="match status" value="1"/>
</dbReference>
<protein>
    <submittedName>
        <fullName evidence="4">Cytosine deaminase</fullName>
    </submittedName>
</protein>
<dbReference type="InterPro" id="IPR032466">
    <property type="entry name" value="Metal_Hydrolase"/>
</dbReference>
<proteinExistence type="predicted"/>
<sequence length="423" mass="47926">MIIKNCRLRKKNGLWDIEIENGIFSKIYTAGSNKVINNHSEIVDLGGKLVTAPFVEPHIHLDYVFTAGYPRNNETGSLFEAIQIWADRKKLKPFTKKEIKENAWKALRLLIKNGIQFVRTHVDICDKSLLALEAIKEVQIEAKDIIKIEIVAFPQQGIYGYPDGEKLLEEAILHGADVIGGIPHYEITREYGLKSLRKIFDLAIKYDKKIDVHCDEIDDEQSRFIETLAANAYVNGLGSRVTASHTTAMHSYNNAYCYKLFSLLKKSNINFISCPTESIHLQGRFDSYPKRRGITRVKELHDCGLNVCFAEDSIMDPWYPAGSGNIMRILDMGLHVCQMMGHEEIAKSLDLITDNGAKTLGIESEYGLDEGKPASFIVIDDENEFDAVRMLSPVILSVHKGKIIYHRQQHKMLKINGMEEVTI</sequence>
<dbReference type="NCBIfam" id="NF006685">
    <property type="entry name" value="PRK09230.1"/>
    <property type="match status" value="1"/>
</dbReference>
<dbReference type="Gene3D" id="3.20.20.140">
    <property type="entry name" value="Metal-dependent hydrolases"/>
    <property type="match status" value="1"/>
</dbReference>
<keyword evidence="2" id="KW-0378">Hydrolase</keyword>
<dbReference type="Pfam" id="PF07969">
    <property type="entry name" value="Amidohydro_3"/>
    <property type="match status" value="1"/>
</dbReference>
<reference evidence="5" key="1">
    <citation type="submission" date="2016-10" db="EMBL/GenBank/DDBJ databases">
        <authorList>
            <person name="Varghese N."/>
            <person name="Submissions S."/>
        </authorList>
    </citation>
    <scope>NUCLEOTIDE SEQUENCE [LARGE SCALE GENOMIC DNA]</scope>
    <source>
        <strain evidence="5">ATCC 700379</strain>
    </source>
</reference>
<dbReference type="InterPro" id="IPR013108">
    <property type="entry name" value="Amidohydro_3"/>
</dbReference>
<dbReference type="InterPro" id="IPR011059">
    <property type="entry name" value="Metal-dep_hydrolase_composite"/>
</dbReference>
<dbReference type="EMBL" id="FOOY01000011">
    <property type="protein sequence ID" value="SFG46913.1"/>
    <property type="molecule type" value="Genomic_DNA"/>
</dbReference>
<evidence type="ECO:0000256" key="1">
    <source>
        <dbReference type="ARBA" id="ARBA00022723"/>
    </source>
</evidence>
<dbReference type="STRING" id="269670.SAMN02982927_01796"/>